<evidence type="ECO:0000256" key="1">
    <source>
        <dbReference type="SAM" id="MobiDB-lite"/>
    </source>
</evidence>
<keyword evidence="3" id="KW-1185">Reference proteome</keyword>
<protein>
    <submittedName>
        <fullName evidence="2">Uncharacterized protein</fullName>
    </submittedName>
</protein>
<organism evidence="2 3">
    <name type="scientific">Clavibacter lycopersici</name>
    <dbReference type="NCBI Taxonomy" id="2301718"/>
    <lineage>
        <taxon>Bacteria</taxon>
        <taxon>Bacillati</taxon>
        <taxon>Actinomycetota</taxon>
        <taxon>Actinomycetes</taxon>
        <taxon>Micrococcales</taxon>
        <taxon>Microbacteriaceae</taxon>
        <taxon>Clavibacter</taxon>
    </lineage>
</organism>
<feature type="region of interest" description="Disordered" evidence="1">
    <location>
        <begin position="46"/>
        <end position="70"/>
    </location>
</feature>
<proteinExistence type="predicted"/>
<dbReference type="EMBL" id="QWGT01000157">
    <property type="protein sequence ID" value="RIJ50974.1"/>
    <property type="molecule type" value="Genomic_DNA"/>
</dbReference>
<reference evidence="2 3" key="1">
    <citation type="submission" date="2018-08" db="EMBL/GenBank/DDBJ databases">
        <title>Genome Sequence of Clavibacter michiganensis Subspecies type strains, and the Atypical Peach-Colored Strains Isolated from Tomato.</title>
        <authorList>
            <person name="Osdaghi E."/>
            <person name="Portier P."/>
            <person name="Briand M."/>
            <person name="Jacques M.-A."/>
        </authorList>
    </citation>
    <scope>NUCLEOTIDE SEQUENCE [LARGE SCALE GENOMIC DNA]</scope>
    <source>
        <strain evidence="2 3">CFBP 8615</strain>
    </source>
</reference>
<accession>A0A399T7G6</accession>
<dbReference type="AlphaFoldDB" id="A0A399T7G6"/>
<sequence length="70" mass="7411">MAGLVLGGVVSLLLPLACVVLGIVIAVSVVRTQRATERIEKRLEALERGSRDASTADREGTRARPDGPSR</sequence>
<evidence type="ECO:0000313" key="3">
    <source>
        <dbReference type="Proteomes" id="UP000266484"/>
    </source>
</evidence>
<gene>
    <name evidence="2" type="ORF">DZG00_10705</name>
</gene>
<comment type="caution">
    <text evidence="2">The sequence shown here is derived from an EMBL/GenBank/DDBJ whole genome shotgun (WGS) entry which is preliminary data.</text>
</comment>
<dbReference type="RefSeq" id="WP_119382183.1">
    <property type="nucleotide sequence ID" value="NZ_QWGT01000157.1"/>
</dbReference>
<name>A0A399T7G6_9MICO</name>
<dbReference type="Proteomes" id="UP000266484">
    <property type="component" value="Unassembled WGS sequence"/>
</dbReference>
<evidence type="ECO:0000313" key="2">
    <source>
        <dbReference type="EMBL" id="RIJ50974.1"/>
    </source>
</evidence>